<sequence>MQYRSTGGSSDAIVRPAFFKSGMDSSPLLPAAGAKSRHSIFIYTEEQRGNQLVESLVIGMLSDISGSDKLVVAQDPHSGLKFIYRVDHESSNLDAAAITEHEPDAFNGKTSVQINAMSYRLGTAENAMKLLRGKTQWIQDKGAVLSVLLQNAAARKTRFASARIERDRMRKVPQGVPVEYLPT</sequence>
<dbReference type="Proteomes" id="UP000494269">
    <property type="component" value="Unassembled WGS sequence"/>
</dbReference>
<evidence type="ECO:0000313" key="2">
    <source>
        <dbReference type="Proteomes" id="UP000494269"/>
    </source>
</evidence>
<protein>
    <submittedName>
        <fullName evidence="1">Uncharacterized protein</fullName>
    </submittedName>
</protein>
<keyword evidence="2" id="KW-1185">Reference proteome</keyword>
<dbReference type="AlphaFoldDB" id="A0A6S6ZC15"/>
<dbReference type="EMBL" id="CADIJQ010000001">
    <property type="protein sequence ID" value="CAB3668137.1"/>
    <property type="molecule type" value="Genomic_DNA"/>
</dbReference>
<gene>
    <name evidence="1" type="ORF">LMG3441_00925</name>
</gene>
<name>A0A6S6ZC15_9BURK</name>
<accession>A0A6S6ZC15</accession>
<evidence type="ECO:0000313" key="1">
    <source>
        <dbReference type="EMBL" id="CAB3668137.1"/>
    </source>
</evidence>
<organism evidence="1 2">
    <name type="scientific">Achromobacter kerstersii</name>
    <dbReference type="NCBI Taxonomy" id="1353890"/>
    <lineage>
        <taxon>Bacteria</taxon>
        <taxon>Pseudomonadati</taxon>
        <taxon>Pseudomonadota</taxon>
        <taxon>Betaproteobacteria</taxon>
        <taxon>Burkholderiales</taxon>
        <taxon>Alcaligenaceae</taxon>
        <taxon>Achromobacter</taxon>
    </lineage>
</organism>
<reference evidence="1 2" key="1">
    <citation type="submission" date="2020-04" db="EMBL/GenBank/DDBJ databases">
        <authorList>
            <person name="De Canck E."/>
        </authorList>
    </citation>
    <scope>NUCLEOTIDE SEQUENCE [LARGE SCALE GENOMIC DNA]</scope>
    <source>
        <strain evidence="1 2">LMG 3441</strain>
    </source>
</reference>
<proteinExistence type="predicted"/>